<feature type="compositionally biased region" description="Polar residues" evidence="2">
    <location>
        <begin position="730"/>
        <end position="744"/>
    </location>
</feature>
<sequence>MSTHLPPHLSLLALLRKLFARKAMDGLSHVSERVFVFNSCLSIGALDEGAHRDYLTSTIIQLKAGNPHASLMVVNFAAAPTGADAAHSLLGHGAAAVVADYPSRYGGHGAAWPALAFAMASLLVYIEEAAPERATLDAVFGRAPVELLSACSELDPTPNHTSLLVYIEEAAPERATLDAVFGRAPVELLSACSELDPRPTHLRYLQYVTRLRDKGSLIGMKQQPFVLDCLILRAVPDFDGAGGCRPVVRVHGEPRERSTDASLTEVLFSTPRIKQQFKNYKQAESTVIKADIGCQIQGDVVIECIHVGDEGHEEVMFSVMFSTCFLQSNMTVFTLEDIDLPWNCNKQKFQEDFKIEVFFSEVELSDTDESHDDSEPSSIGNADEFYDFDEILIEDSYFDQDDGESHGETSRQDHCQEPSTNTEHSETPSSDSASNSSAEKGEDGETGSSDSASNDSDDKGNISTDDVAEFIHGVDVIRESKDPTLVLEAGSTSSMSLIVPTGRDINEEMPTDCQESRSDERLLPMQEGYVALAPQPMRKTRQKQTAIIPAVPIISKKMRRPDTGPDDKKPAASKTLVRVGSQKGALVAAPSSSNNSTSQAKTSPSPQKHHEIPSRLKQGSAAQVVRISSNLSKEHLKHSSQQQARGDPAARRHSASGTAARPEVKQIVFTRQASSSFAPSPLGRQRSQDDGECSGNPMEKANKLVIHSSEKTRSGRAPKQESPVVETPPRRTSTLKKSMSSPAISATPAVPSSPGKIRTTTSLPGVKTSRPSSGLHIASPSSSPRGQKHSVTPPSSPGGSPLAGLRFSRAAPVSQPDIQQGASAPTRLPRRASFSGLSQSVATSRAGDVHAVSPRASRVTQNHREGVKGSGRSSSPSSPRLTTQPWPKTTAVVSMSSSKDTRSGTAPARPTRLSS</sequence>
<dbReference type="PANTHER" id="PTHR45733">
    <property type="entry name" value="FORMIN-J"/>
    <property type="match status" value="1"/>
</dbReference>
<feature type="compositionally biased region" description="Polar residues" evidence="2">
    <location>
        <begin position="590"/>
        <end position="606"/>
    </location>
</feature>
<feature type="region of interest" description="Disordered" evidence="2">
    <location>
        <begin position="365"/>
        <end position="385"/>
    </location>
</feature>
<dbReference type="SUPFAM" id="SSF49562">
    <property type="entry name" value="C2 domain (Calcium/lipid-binding domain, CaLB)"/>
    <property type="match status" value="1"/>
</dbReference>
<reference evidence="4" key="1">
    <citation type="journal article" date="2013" name="Nature">
        <title>Draft genome of the wheat A-genome progenitor Triticum urartu.</title>
        <authorList>
            <person name="Ling H.Q."/>
            <person name="Zhao S."/>
            <person name="Liu D."/>
            <person name="Wang J."/>
            <person name="Sun H."/>
            <person name="Zhang C."/>
            <person name="Fan H."/>
            <person name="Li D."/>
            <person name="Dong L."/>
            <person name="Tao Y."/>
            <person name="Gao C."/>
            <person name="Wu H."/>
            <person name="Li Y."/>
            <person name="Cui Y."/>
            <person name="Guo X."/>
            <person name="Zheng S."/>
            <person name="Wang B."/>
            <person name="Yu K."/>
            <person name="Liang Q."/>
            <person name="Yang W."/>
            <person name="Lou X."/>
            <person name="Chen J."/>
            <person name="Feng M."/>
            <person name="Jian J."/>
            <person name="Zhang X."/>
            <person name="Luo G."/>
            <person name="Jiang Y."/>
            <person name="Liu J."/>
            <person name="Wang Z."/>
            <person name="Sha Y."/>
            <person name="Zhang B."/>
            <person name="Wu H."/>
            <person name="Tang D."/>
            <person name="Shen Q."/>
            <person name="Xue P."/>
            <person name="Zou S."/>
            <person name="Wang X."/>
            <person name="Liu X."/>
            <person name="Wang F."/>
            <person name="Yang Y."/>
            <person name="An X."/>
            <person name="Dong Z."/>
            <person name="Zhang K."/>
            <person name="Zhang X."/>
            <person name="Luo M.C."/>
            <person name="Dvorak J."/>
            <person name="Tong Y."/>
            <person name="Wang J."/>
            <person name="Yang H."/>
            <person name="Li Z."/>
            <person name="Wang D."/>
            <person name="Zhang A."/>
            <person name="Wang J."/>
        </authorList>
    </citation>
    <scope>NUCLEOTIDE SEQUENCE</scope>
</reference>
<dbReference type="PROSITE" id="PS51182">
    <property type="entry name" value="C2_TENSIN"/>
    <property type="match status" value="1"/>
</dbReference>
<dbReference type="InterPro" id="IPR014020">
    <property type="entry name" value="Tensin_C2-dom"/>
</dbReference>
<gene>
    <name evidence="4" type="ORF">TRIUR3_25147</name>
</gene>
<protein>
    <submittedName>
        <fullName evidence="4">Formin-like protein 5</fullName>
    </submittedName>
</protein>
<proteinExistence type="predicted"/>
<feature type="compositionally biased region" description="Low complexity" evidence="2">
    <location>
        <begin position="427"/>
        <end position="437"/>
    </location>
</feature>
<dbReference type="AlphaFoldDB" id="M7ZVP8"/>
<feature type="compositionally biased region" description="Polar residues" evidence="2">
    <location>
        <begin position="669"/>
        <end position="678"/>
    </location>
</feature>
<evidence type="ECO:0000313" key="4">
    <source>
        <dbReference type="EMBL" id="EMS56455.1"/>
    </source>
</evidence>
<feature type="compositionally biased region" description="Polar residues" evidence="2">
    <location>
        <begin position="881"/>
        <end position="898"/>
    </location>
</feature>
<dbReference type="SMART" id="SM01326">
    <property type="entry name" value="PTEN_C2"/>
    <property type="match status" value="1"/>
</dbReference>
<dbReference type="eggNOG" id="KOG1922">
    <property type="taxonomic scope" value="Eukaryota"/>
</dbReference>
<dbReference type="Pfam" id="PF10409">
    <property type="entry name" value="PTEN_C2"/>
    <property type="match status" value="1"/>
</dbReference>
<dbReference type="InterPro" id="IPR035892">
    <property type="entry name" value="C2_domain_sf"/>
</dbReference>
<accession>M7ZVP8</accession>
<evidence type="ECO:0000256" key="3">
    <source>
        <dbReference type="SAM" id="SignalP"/>
    </source>
</evidence>
<keyword evidence="3" id="KW-0732">Signal</keyword>
<feature type="signal peptide" evidence="3">
    <location>
        <begin position="1"/>
        <end position="20"/>
    </location>
</feature>
<name>M7ZVP8_TRIUA</name>
<dbReference type="PANTHER" id="PTHR45733:SF13">
    <property type="entry name" value="OS03G0428400 PROTEIN"/>
    <property type="match status" value="1"/>
</dbReference>
<evidence type="ECO:0000256" key="2">
    <source>
        <dbReference type="SAM" id="MobiDB-lite"/>
    </source>
</evidence>
<feature type="compositionally biased region" description="Basic and acidic residues" evidence="2">
    <location>
        <begin position="560"/>
        <end position="570"/>
    </location>
</feature>
<feature type="compositionally biased region" description="Low complexity" evidence="2">
    <location>
        <begin position="870"/>
        <end position="880"/>
    </location>
</feature>
<dbReference type="GO" id="GO:0004721">
    <property type="term" value="F:phosphoprotein phosphatase activity"/>
    <property type="evidence" value="ECO:0007669"/>
    <property type="project" value="UniProtKB-KW"/>
</dbReference>
<dbReference type="InterPro" id="IPR051144">
    <property type="entry name" value="Formin_homology_domain"/>
</dbReference>
<dbReference type="EMBL" id="KD157508">
    <property type="protein sequence ID" value="EMS56455.1"/>
    <property type="molecule type" value="Genomic_DNA"/>
</dbReference>
<dbReference type="Gene3D" id="2.60.40.1110">
    <property type="match status" value="1"/>
</dbReference>
<keyword evidence="1" id="KW-0378">Hydrolase</keyword>
<evidence type="ECO:0000256" key="1">
    <source>
        <dbReference type="ARBA" id="ARBA00022912"/>
    </source>
</evidence>
<feature type="compositionally biased region" description="Basic and acidic residues" evidence="2">
    <location>
        <begin position="403"/>
        <end position="416"/>
    </location>
</feature>
<feature type="chain" id="PRO_5010837428" evidence="3">
    <location>
        <begin position="21"/>
        <end position="915"/>
    </location>
</feature>
<feature type="region of interest" description="Disordered" evidence="2">
    <location>
        <begin position="399"/>
        <end position="466"/>
    </location>
</feature>
<keyword evidence="1" id="KW-0904">Protein phosphatase</keyword>
<feature type="region of interest" description="Disordered" evidence="2">
    <location>
        <begin position="497"/>
        <end position="915"/>
    </location>
</feature>
<organism evidence="4">
    <name type="scientific">Triticum urartu</name>
    <name type="common">Red wild einkorn</name>
    <name type="synonym">Crithodium urartu</name>
    <dbReference type="NCBI Taxonomy" id="4572"/>
    <lineage>
        <taxon>Eukaryota</taxon>
        <taxon>Viridiplantae</taxon>
        <taxon>Streptophyta</taxon>
        <taxon>Embryophyta</taxon>
        <taxon>Tracheophyta</taxon>
        <taxon>Spermatophyta</taxon>
        <taxon>Magnoliopsida</taxon>
        <taxon>Liliopsida</taxon>
        <taxon>Poales</taxon>
        <taxon>Poaceae</taxon>
        <taxon>BOP clade</taxon>
        <taxon>Pooideae</taxon>
        <taxon>Triticodae</taxon>
        <taxon>Triticeae</taxon>
        <taxon>Triticinae</taxon>
        <taxon>Triticum</taxon>
    </lineage>
</organism>
<feature type="compositionally biased region" description="Polar residues" evidence="2">
    <location>
        <begin position="779"/>
        <end position="792"/>
    </location>
</feature>
<dbReference type="OMA" id="HVGDEGH"/>
<dbReference type="STRING" id="4572.M7ZVP8"/>